<protein>
    <submittedName>
        <fullName evidence="1">Uncharacterized protein</fullName>
    </submittedName>
</protein>
<gene>
    <name evidence="1" type="ORF">SAMEA4873555_05173</name>
</gene>
<sequence length="84" mass="9899">MHIKTLIRQTDGDSRSHCGFTHTAFAHQHNQTVFTAGDIIDQDRERHILWFVLYALFRKQCYLSVFVEQAFQCGHTNHVQRLKV</sequence>
<organism evidence="1">
    <name type="scientific">Klebsiella pneumoniae</name>
    <dbReference type="NCBI Taxonomy" id="573"/>
    <lineage>
        <taxon>Bacteria</taxon>
        <taxon>Pseudomonadati</taxon>
        <taxon>Pseudomonadota</taxon>
        <taxon>Gammaproteobacteria</taxon>
        <taxon>Enterobacterales</taxon>
        <taxon>Enterobacteriaceae</taxon>
        <taxon>Klebsiella/Raoultella group</taxon>
        <taxon>Klebsiella</taxon>
        <taxon>Klebsiella pneumoniae complex</taxon>
    </lineage>
</organism>
<dbReference type="EMBL" id="CAAHCY010000033">
    <property type="protein sequence ID" value="VGM30644.1"/>
    <property type="molecule type" value="Genomic_DNA"/>
</dbReference>
<accession>A0A486TWU8</accession>
<reference evidence="1" key="1">
    <citation type="submission" date="2019-03" db="EMBL/GenBank/DDBJ databases">
        <authorList>
            <consortium name="Pathogen Informatics"/>
        </authorList>
    </citation>
    <scope>NUCLEOTIDE SEQUENCE</scope>
    <source>
        <strain evidence="1">5012STDY7626354</strain>
    </source>
</reference>
<proteinExistence type="predicted"/>
<evidence type="ECO:0000313" key="1">
    <source>
        <dbReference type="EMBL" id="VGM30644.1"/>
    </source>
</evidence>
<name>A0A486TWU8_KLEPN</name>
<dbReference type="AlphaFoldDB" id="A0A486TWU8"/>